<keyword evidence="1" id="KW-0732">Signal</keyword>
<keyword evidence="5" id="KW-1185">Reference proteome</keyword>
<sequence>MSRAAQALFTAIALLALPAAAQAHRLDEYLQATTFSLTRDHIALHLRLTPGVDVAPGVIHEIDRNDDGSLSLSEQHAYVSRIMQALSLSLNGRSGPLLVRAMTFPSPAALQTGTGVIDLELTMQGRFRQGDNHLAYHNRGNGPGTVWLVNCLLPQDPAITVIRQNRTIDQSSYELDVSVSVP</sequence>
<dbReference type="OrthoDB" id="7282047at2"/>
<dbReference type="RefSeq" id="WP_078525369.1">
    <property type="nucleotide sequence ID" value="NZ_CP019875.1"/>
</dbReference>
<proteinExistence type="predicted"/>
<dbReference type="EMBL" id="CP019875">
    <property type="protein sequence ID" value="AQU87510.1"/>
    <property type="molecule type" value="Genomic_DNA"/>
</dbReference>
<reference evidence="2" key="2">
    <citation type="submission" date="2017-02" db="EMBL/GenBank/DDBJ databases">
        <authorList>
            <person name="Zhang H."/>
        </authorList>
    </citation>
    <scope>NUCLEOTIDE SEQUENCE</scope>
    <source>
        <strain evidence="2">RZS01</strain>
    </source>
</reference>
<feature type="chain" id="PRO_5040277032" description="EF-hand domain-containing protein" evidence="1">
    <location>
        <begin position="24"/>
        <end position="182"/>
    </location>
</feature>
<dbReference type="EMBL" id="NIRT01000031">
    <property type="protein sequence ID" value="PYD65438.1"/>
    <property type="molecule type" value="Genomic_DNA"/>
</dbReference>
<dbReference type="AlphaFoldDB" id="A0A9N7H246"/>
<dbReference type="Proteomes" id="UP000189683">
    <property type="component" value="Chromosome"/>
</dbReference>
<evidence type="ECO:0000313" key="2">
    <source>
        <dbReference type="EMBL" id="AQU87510.1"/>
    </source>
</evidence>
<feature type="signal peptide" evidence="1">
    <location>
        <begin position="1"/>
        <end position="23"/>
    </location>
</feature>
<organism evidence="2 4">
    <name type="scientific">Komagataeibacter nataicola</name>
    <dbReference type="NCBI Taxonomy" id="265960"/>
    <lineage>
        <taxon>Bacteria</taxon>
        <taxon>Pseudomonadati</taxon>
        <taxon>Pseudomonadota</taxon>
        <taxon>Alphaproteobacteria</taxon>
        <taxon>Acetobacterales</taxon>
        <taxon>Acetobacteraceae</taxon>
        <taxon>Komagataeibacter</taxon>
    </lineage>
</organism>
<evidence type="ECO:0000313" key="4">
    <source>
        <dbReference type="Proteomes" id="UP000189683"/>
    </source>
</evidence>
<evidence type="ECO:0000313" key="3">
    <source>
        <dbReference type="EMBL" id="PYD65438.1"/>
    </source>
</evidence>
<evidence type="ECO:0008006" key="6">
    <source>
        <dbReference type="Google" id="ProtNLM"/>
    </source>
</evidence>
<dbReference type="Proteomes" id="UP000247512">
    <property type="component" value="Unassembled WGS sequence"/>
</dbReference>
<reference evidence="3 5" key="3">
    <citation type="submission" date="2017-06" db="EMBL/GenBank/DDBJ databases">
        <title>A draft genome sequence of Komagataeibacter nataicola LMG 1536.</title>
        <authorList>
            <person name="Skraban J."/>
            <person name="Cleenwerck I."/>
            <person name="Vandamme P."/>
            <person name="Trcek J."/>
        </authorList>
    </citation>
    <scope>NUCLEOTIDE SEQUENCE [LARGE SCALE GENOMIC DNA]</scope>
    <source>
        <strain evidence="3 5">LMG 1536</strain>
    </source>
</reference>
<reference evidence="4" key="1">
    <citation type="submission" date="2017-02" db="EMBL/GenBank/DDBJ databases">
        <title>zhang.</title>
        <authorList>
            <person name="Zhang H."/>
        </authorList>
    </citation>
    <scope>NUCLEOTIDE SEQUENCE [LARGE SCALE GENOMIC DNA]</scope>
    <source>
        <strain evidence="4">RZS01</strain>
    </source>
</reference>
<gene>
    <name evidence="2" type="ORF">B0W47_08500</name>
    <name evidence="3" type="ORF">CDI09_13565</name>
</gene>
<dbReference type="KEGG" id="kna:B0W47_08500"/>
<protein>
    <recommendedName>
        <fullName evidence="6">EF-hand domain-containing protein</fullName>
    </recommendedName>
</protein>
<name>A0A9N7H246_9PROT</name>
<evidence type="ECO:0000313" key="5">
    <source>
        <dbReference type="Proteomes" id="UP000247512"/>
    </source>
</evidence>
<accession>A0A9N7H246</accession>
<evidence type="ECO:0000256" key="1">
    <source>
        <dbReference type="SAM" id="SignalP"/>
    </source>
</evidence>